<dbReference type="InterPro" id="IPR001314">
    <property type="entry name" value="Peptidase_S1A"/>
</dbReference>
<dbReference type="PROSITE" id="PS00135">
    <property type="entry name" value="TRYPSIN_SER"/>
    <property type="match status" value="1"/>
</dbReference>
<keyword evidence="10" id="KW-1185">Reference proteome</keyword>
<proteinExistence type="inferred from homology"/>
<dbReference type="GeneTree" id="ENSGT01020000230389"/>
<dbReference type="PROSITE" id="PS50240">
    <property type="entry name" value="TRYPSIN_DOM"/>
    <property type="match status" value="1"/>
</dbReference>
<dbReference type="FunFam" id="2.40.10.10:FF:000010">
    <property type="entry name" value="Kallikrein related peptidase 11"/>
    <property type="match status" value="1"/>
</dbReference>
<dbReference type="Proteomes" id="UP000694380">
    <property type="component" value="Unplaced"/>
</dbReference>
<dbReference type="InterPro" id="IPR043504">
    <property type="entry name" value="Peptidase_S1_PA_chymotrypsin"/>
</dbReference>
<reference evidence="9" key="1">
    <citation type="submission" date="2025-08" db="UniProtKB">
        <authorList>
            <consortium name="Ensembl"/>
        </authorList>
    </citation>
    <scope>IDENTIFICATION</scope>
</reference>
<dbReference type="InterPro" id="IPR001254">
    <property type="entry name" value="Trypsin_dom"/>
</dbReference>
<dbReference type="PRINTS" id="PR00722">
    <property type="entry name" value="CHYMOTRYPSIN"/>
</dbReference>
<evidence type="ECO:0000256" key="3">
    <source>
        <dbReference type="ARBA" id="ARBA00022801"/>
    </source>
</evidence>
<dbReference type="PANTHER" id="PTHR24271:SF60">
    <property type="entry name" value="KALLIKREIN-15"/>
    <property type="match status" value="1"/>
</dbReference>
<dbReference type="PROSITE" id="PS00134">
    <property type="entry name" value="TRYPSIN_HIS"/>
    <property type="match status" value="1"/>
</dbReference>
<comment type="similarity">
    <text evidence="1">Belongs to the peptidase S1 family. Snake venom subfamily.</text>
</comment>
<keyword evidence="3 6" id="KW-0378">Hydrolase</keyword>
<dbReference type="PANTHER" id="PTHR24271">
    <property type="entry name" value="KALLIKREIN-RELATED"/>
    <property type="match status" value="1"/>
</dbReference>
<dbReference type="SMART" id="SM00020">
    <property type="entry name" value="Tryp_SPc"/>
    <property type="match status" value="1"/>
</dbReference>
<evidence type="ECO:0000256" key="6">
    <source>
        <dbReference type="RuleBase" id="RU363034"/>
    </source>
</evidence>
<keyword evidence="7" id="KW-0732">Signal</keyword>
<evidence type="ECO:0000256" key="7">
    <source>
        <dbReference type="SAM" id="SignalP"/>
    </source>
</evidence>
<reference evidence="9" key="2">
    <citation type="submission" date="2025-09" db="UniProtKB">
        <authorList>
            <consortium name="Ensembl"/>
        </authorList>
    </citation>
    <scope>IDENTIFICATION</scope>
</reference>
<evidence type="ECO:0000259" key="8">
    <source>
        <dbReference type="PROSITE" id="PS50240"/>
    </source>
</evidence>
<evidence type="ECO:0000313" key="10">
    <source>
        <dbReference type="Proteomes" id="UP000694380"/>
    </source>
</evidence>
<evidence type="ECO:0000256" key="5">
    <source>
        <dbReference type="ARBA" id="ARBA00023157"/>
    </source>
</evidence>
<dbReference type="GO" id="GO:0006508">
    <property type="term" value="P:proteolysis"/>
    <property type="evidence" value="ECO:0007669"/>
    <property type="project" value="UniProtKB-KW"/>
</dbReference>
<feature type="signal peptide" evidence="7">
    <location>
        <begin position="1"/>
        <end position="21"/>
    </location>
</feature>
<dbReference type="InterPro" id="IPR033116">
    <property type="entry name" value="TRYPSIN_SER"/>
</dbReference>
<sequence length="252" mass="27460">MWGANIWLIPQLTACFIAAWGSLKLKGHPCHPHAQPWQAAIFERSKYNCGATLISSRWVLTAAHCLTGPIHVRLGDYNLYVREDTEQYKGVAKTIIHPGYNCTDHDNDIMLLKLQTPATLNRYVRPLGLASQCAEPGEQCSVSGWGTALNAPGRGAKNISIILYCTMVHIVSDEQCAANYPGHVNRNMVCAGLKGGGTDSCEGDSGGPLVCNGKLQGVVSWGDVPCVSTLKPGVYMNICKYHDWLQATMWTN</sequence>
<accession>A0A8C3IIB8</accession>
<feature type="domain" description="Peptidase S1" evidence="8">
    <location>
        <begin position="24"/>
        <end position="250"/>
    </location>
</feature>
<evidence type="ECO:0000256" key="4">
    <source>
        <dbReference type="ARBA" id="ARBA00022825"/>
    </source>
</evidence>
<keyword evidence="4 6" id="KW-0720">Serine protease</keyword>
<dbReference type="Pfam" id="PF00089">
    <property type="entry name" value="Trypsin"/>
    <property type="match status" value="1"/>
</dbReference>
<dbReference type="InterPro" id="IPR009003">
    <property type="entry name" value="Peptidase_S1_PA"/>
</dbReference>
<dbReference type="OMA" id="IISDASC"/>
<feature type="chain" id="PRO_5034870636" description="Peptidase S1 domain-containing protein" evidence="7">
    <location>
        <begin position="22"/>
        <end position="252"/>
    </location>
</feature>
<dbReference type="CDD" id="cd00190">
    <property type="entry name" value="Tryp_SPc"/>
    <property type="match status" value="1"/>
</dbReference>
<dbReference type="SUPFAM" id="SSF50494">
    <property type="entry name" value="Trypsin-like serine proteases"/>
    <property type="match status" value="1"/>
</dbReference>
<name>A0A8C3IIB8_CHRPI</name>
<dbReference type="AlphaFoldDB" id="A0A8C3IIB8"/>
<dbReference type="GO" id="GO:0030141">
    <property type="term" value="C:secretory granule"/>
    <property type="evidence" value="ECO:0007669"/>
    <property type="project" value="TreeGrafter"/>
</dbReference>
<evidence type="ECO:0000313" key="9">
    <source>
        <dbReference type="Ensembl" id="ENSCPBP00000034508.1"/>
    </source>
</evidence>
<protein>
    <recommendedName>
        <fullName evidence="8">Peptidase S1 domain-containing protein</fullName>
    </recommendedName>
</protein>
<dbReference type="InterPro" id="IPR018114">
    <property type="entry name" value="TRYPSIN_HIS"/>
</dbReference>
<dbReference type="Ensembl" id="ENSCPBT00000040477.1">
    <property type="protein sequence ID" value="ENSCPBP00000034508.1"/>
    <property type="gene ID" value="ENSCPBG00000024053.1"/>
</dbReference>
<dbReference type="Gene3D" id="2.40.10.10">
    <property type="entry name" value="Trypsin-like serine proteases"/>
    <property type="match status" value="2"/>
</dbReference>
<organism evidence="9 10">
    <name type="scientific">Chrysemys picta bellii</name>
    <name type="common">Western painted turtle</name>
    <name type="synonym">Emys bellii</name>
    <dbReference type="NCBI Taxonomy" id="8478"/>
    <lineage>
        <taxon>Eukaryota</taxon>
        <taxon>Metazoa</taxon>
        <taxon>Chordata</taxon>
        <taxon>Craniata</taxon>
        <taxon>Vertebrata</taxon>
        <taxon>Euteleostomi</taxon>
        <taxon>Archelosauria</taxon>
        <taxon>Testudinata</taxon>
        <taxon>Testudines</taxon>
        <taxon>Cryptodira</taxon>
        <taxon>Durocryptodira</taxon>
        <taxon>Testudinoidea</taxon>
        <taxon>Emydidae</taxon>
        <taxon>Chrysemys</taxon>
    </lineage>
</organism>
<evidence type="ECO:0000256" key="2">
    <source>
        <dbReference type="ARBA" id="ARBA00022670"/>
    </source>
</evidence>
<keyword evidence="2 6" id="KW-0645">Protease</keyword>
<dbReference type="GO" id="GO:0004252">
    <property type="term" value="F:serine-type endopeptidase activity"/>
    <property type="evidence" value="ECO:0007669"/>
    <property type="project" value="InterPro"/>
</dbReference>
<evidence type="ECO:0000256" key="1">
    <source>
        <dbReference type="ARBA" id="ARBA00009228"/>
    </source>
</evidence>
<keyword evidence="5" id="KW-1015">Disulfide bond</keyword>